<dbReference type="InterPro" id="IPR016024">
    <property type="entry name" value="ARM-type_fold"/>
</dbReference>
<comment type="subcellular location">
    <subcellularLocation>
        <location evidence="1">Nucleus</location>
    </subcellularLocation>
</comment>
<comment type="caution">
    <text evidence="5">The sequence shown here is derived from an EMBL/GenBank/DDBJ whole genome shotgun (WGS) entry which is preliminary data.</text>
</comment>
<dbReference type="PANTHER" id="PTHR13213:SF2">
    <property type="entry name" value="MYB-BINDING PROTEIN 1A"/>
    <property type="match status" value="1"/>
</dbReference>
<dbReference type="GO" id="GO:0000182">
    <property type="term" value="F:rDNA binding"/>
    <property type="evidence" value="ECO:0007669"/>
    <property type="project" value="TreeGrafter"/>
</dbReference>
<dbReference type="GO" id="GO:0005730">
    <property type="term" value="C:nucleolus"/>
    <property type="evidence" value="ECO:0007669"/>
    <property type="project" value="InterPro"/>
</dbReference>
<evidence type="ECO:0000256" key="3">
    <source>
        <dbReference type="ARBA" id="ARBA00023242"/>
    </source>
</evidence>
<feature type="region of interest" description="Disordered" evidence="4">
    <location>
        <begin position="800"/>
        <end position="822"/>
    </location>
</feature>
<dbReference type="InterPro" id="IPR007015">
    <property type="entry name" value="DNA_pol_V/MYBBP1A"/>
</dbReference>
<evidence type="ECO:0000256" key="2">
    <source>
        <dbReference type="ARBA" id="ARBA00006809"/>
    </source>
</evidence>
<accession>A0A438N7T8</accession>
<feature type="region of interest" description="Disordered" evidence="4">
    <location>
        <begin position="730"/>
        <end position="785"/>
    </location>
</feature>
<evidence type="ECO:0000313" key="6">
    <source>
        <dbReference type="Proteomes" id="UP000288859"/>
    </source>
</evidence>
<dbReference type="OrthoDB" id="342531at2759"/>
<dbReference type="PANTHER" id="PTHR13213">
    <property type="entry name" value="MYB-BINDING PROTEIN 1A FAMILY MEMBER"/>
    <property type="match status" value="1"/>
</dbReference>
<dbReference type="Pfam" id="PF04931">
    <property type="entry name" value="DNA_pol_phi"/>
    <property type="match status" value="1"/>
</dbReference>
<feature type="compositionally biased region" description="Acidic residues" evidence="4">
    <location>
        <begin position="775"/>
        <end position="785"/>
    </location>
</feature>
<evidence type="ECO:0000313" key="5">
    <source>
        <dbReference type="EMBL" id="RVX71831.1"/>
    </source>
</evidence>
<keyword evidence="3" id="KW-0539">Nucleus</keyword>
<organism evidence="5 6">
    <name type="scientific">Exophiala mesophila</name>
    <name type="common">Black yeast-like fungus</name>
    <dbReference type="NCBI Taxonomy" id="212818"/>
    <lineage>
        <taxon>Eukaryota</taxon>
        <taxon>Fungi</taxon>
        <taxon>Dikarya</taxon>
        <taxon>Ascomycota</taxon>
        <taxon>Pezizomycotina</taxon>
        <taxon>Eurotiomycetes</taxon>
        <taxon>Chaetothyriomycetidae</taxon>
        <taxon>Chaetothyriales</taxon>
        <taxon>Herpotrichiellaceae</taxon>
        <taxon>Exophiala</taxon>
    </lineage>
</organism>
<comment type="similarity">
    <text evidence="2">Belongs to the MYBBP1A family.</text>
</comment>
<dbReference type="SUPFAM" id="SSF48371">
    <property type="entry name" value="ARM repeat"/>
    <property type="match status" value="1"/>
</dbReference>
<feature type="compositionally biased region" description="Acidic residues" evidence="4">
    <location>
        <begin position="730"/>
        <end position="742"/>
    </location>
</feature>
<dbReference type="AlphaFoldDB" id="A0A438N7T8"/>
<evidence type="ECO:0000256" key="4">
    <source>
        <dbReference type="SAM" id="MobiDB-lite"/>
    </source>
</evidence>
<evidence type="ECO:0000256" key="1">
    <source>
        <dbReference type="ARBA" id="ARBA00004123"/>
    </source>
</evidence>
<dbReference type="EMBL" id="NAJM01000015">
    <property type="protein sequence ID" value="RVX71831.1"/>
    <property type="molecule type" value="Genomic_DNA"/>
</dbReference>
<gene>
    <name evidence="5" type="ORF">B0A52_04230</name>
</gene>
<protein>
    <recommendedName>
        <fullName evidence="7">DNA polymerase V</fullName>
    </recommendedName>
</protein>
<proteinExistence type="inferred from homology"/>
<name>A0A438N7T8_EXOME</name>
<dbReference type="GO" id="GO:0006355">
    <property type="term" value="P:regulation of DNA-templated transcription"/>
    <property type="evidence" value="ECO:0007669"/>
    <property type="project" value="InterPro"/>
</dbReference>
<reference evidence="5 6" key="1">
    <citation type="submission" date="2017-03" db="EMBL/GenBank/DDBJ databases">
        <title>Genomes of endolithic fungi from Antarctica.</title>
        <authorList>
            <person name="Coleine C."/>
            <person name="Masonjones S."/>
            <person name="Stajich J.E."/>
        </authorList>
    </citation>
    <scope>NUCLEOTIDE SEQUENCE [LARGE SCALE GENOMIC DNA]</scope>
    <source>
        <strain evidence="5 6">CCFEE 6314</strain>
    </source>
</reference>
<evidence type="ECO:0008006" key="7">
    <source>
        <dbReference type="Google" id="ProtNLM"/>
    </source>
</evidence>
<sequence>MASKKRKREVDVELVKVYEELADQDETVRLNAARTLLSQIFKAGVTSEEQTTNILRRLFRGLCSGRKAARLGFSVALTELLSQLSVTEASAADSPISSATIVHILEGETTPETGTSGQDGRDHYFGRIFGADAILKSGIFFARSDQVQWKQLLDLIAALAIKKPWLRQECGWILFSCISANTAVPVPQTFAIDTLEALLSHKLIRTPEGVAVWIATTKRFPDAKLPKSAWKHEDPLASKEINALSTILKDARASQPDQDFEAQGSATWSANLHFAWDVVLSELYATVAEPQVSARDRVSFEKFWAVAVEESLFSNASSTERKSWGLNLWRRVMETAPRSLLRHTFTQAALRCFVNSLKAPERLLQRCASRLAQTFPRRILMENNEEEKEDSNGFISTCVRSFLESVSYGDFDLITKTKTMQNILETKSDQVTMAIAQALEHLLESSVVDETEELRNTRQKCIVGLQGKVLAVALRSVEQSPVESVALPVAASIMTSWLQKAYISPESLAKQDTPVTSQVHELIVARLGAGFEQALRLGNPGVRLFAESLLSIHAMEQSGVQMKIQFEDEVATAIDTAWTRLQESYRLAQIQASQKDSEKNPYSMHDGLLLLYCLILFQVYNGETEAVEITRELIAFHDQWIASHKKSGKSKKSQKATALMEGDDVAIIEILLGFASRPSKFLRRITQQIFESLAPQISKDGLESLCNILRAKENAQGQNEMFQSADVDMADNSDEEDLDSDVEIVSASSSAEEDASTRDSESESESDGDSSTSSTDEEQDSESDAELAAFDAALASALGTRPLDQTDAAGSSSDSESDADMGDDEMMELDEKLAEVFRARNSVNPKNKRKEAKDAKENIVNFKNRVLDLIDTYLKQQYQNPLAIELITPLLKLIRTTKTKQIADHANNVLRNFLTKCKGPVGPNLTTSAEIERGISVLKLIHEETCLQASNQHAAAASLSSILVTKAVAKGDPPSLSTIVQLYASTRLRQLTDKKCHVTPIFFTDWNNWCQSTEKRFAK</sequence>
<dbReference type="Proteomes" id="UP000288859">
    <property type="component" value="Unassembled WGS sequence"/>
</dbReference>